<keyword evidence="2 9" id="KW-0547">Nucleotide-binding</keyword>
<dbReference type="GO" id="GO:0005737">
    <property type="term" value="C:cytoplasm"/>
    <property type="evidence" value="ECO:0007669"/>
    <property type="project" value="TreeGrafter"/>
</dbReference>
<keyword evidence="6" id="KW-0238">DNA-binding</keyword>
<dbReference type="PROSITE" id="PS51194">
    <property type="entry name" value="HELICASE_CTER"/>
    <property type="match status" value="1"/>
</dbReference>
<dbReference type="InterPro" id="IPR011545">
    <property type="entry name" value="DEAD/DEAH_box_helicase_dom"/>
</dbReference>
<evidence type="ECO:0000256" key="4">
    <source>
        <dbReference type="ARBA" id="ARBA00022806"/>
    </source>
</evidence>
<comment type="similarity">
    <text evidence="1 9">Belongs to the helicase family. RecQ subfamily.</text>
</comment>
<dbReference type="InterPro" id="IPR002121">
    <property type="entry name" value="HRDC_dom"/>
</dbReference>
<feature type="compositionally biased region" description="Basic residues" evidence="10">
    <location>
        <begin position="750"/>
        <end position="760"/>
    </location>
</feature>
<gene>
    <name evidence="14" type="ORF">LAMO00422_LOCUS16534</name>
</gene>
<dbReference type="InterPro" id="IPR044876">
    <property type="entry name" value="HRDC_dom_sf"/>
</dbReference>
<proteinExistence type="inferred from homology"/>
<dbReference type="InterPro" id="IPR032284">
    <property type="entry name" value="RecQ_Zn-bd"/>
</dbReference>
<evidence type="ECO:0000256" key="10">
    <source>
        <dbReference type="SAM" id="MobiDB-lite"/>
    </source>
</evidence>
<evidence type="ECO:0000256" key="8">
    <source>
        <dbReference type="ARBA" id="ARBA00034617"/>
    </source>
</evidence>
<feature type="region of interest" description="Disordered" evidence="10">
    <location>
        <begin position="735"/>
        <end position="760"/>
    </location>
</feature>
<evidence type="ECO:0000259" key="12">
    <source>
        <dbReference type="PROSITE" id="PS51192"/>
    </source>
</evidence>
<dbReference type="EMBL" id="HBEM01024353">
    <property type="protein sequence ID" value="CAD8457585.1"/>
    <property type="molecule type" value="Transcribed_RNA"/>
</dbReference>
<dbReference type="GO" id="GO:0005634">
    <property type="term" value="C:nucleus"/>
    <property type="evidence" value="ECO:0007669"/>
    <property type="project" value="UniProtKB-SubCell"/>
</dbReference>
<evidence type="ECO:0000256" key="6">
    <source>
        <dbReference type="ARBA" id="ARBA00023125"/>
    </source>
</evidence>
<evidence type="ECO:0000256" key="9">
    <source>
        <dbReference type="RuleBase" id="RU364117"/>
    </source>
</evidence>
<sequence length="902" mass="101556">MHDPDFDDALESFDLEKIEADYASGHGVGSGDVKSSGLTTFKPSSAPPTKPNPRKRKAGTSSDALSKTLDEIFGYKTFRSGQVEAIQSVLSGVDVSIVWATGSGKSLCYQIPALHTGRVALVVSPLISLMTDQVNNINSKADYPVACFLGSQQFDRQVETDAIEGKYPLVYLTPEKMVGFLGALKHLYDSQRILCVAIDEAHCVSEWGHDFRPDYRKLRTIRERYPKLPIMALTATATPRIREDIGKQLGLHANCFKSVKSFDRPNLKISCTSKRSLEEDLTSLVKILKDEYKHGITEGSTIVYVPTTKGCDDVADHLRSRLSDITVDIQVYHGKRSPSERLTAHNSFLTGKSKVVVATCAFGMGIDKPDVRRVIHYGAPKTVEEYIQQIGRAGRDGLPSTCDFFWKDTDFTRYKSSFYTRGLSEAFKKSILASTETLRKYATDPSICRRAFLLEFFGESPQFGQRCGTCDNCLTQKRYGKVSERDFGIEARAILKCIVQGRFSSVSKTQIQKNFSEAEFQNEMMKIPRLRRRSDYLLSLLPMLQNRGYLEAKTMKRDVNGFSRTWTSFSVTRKGENAVRFKSAINLPVPKFILEEEDKAEKRRQKILSELKTNGVDINSIPVDEVKSGSGPIINQHLLWSRKLEQYRKGGNEVYAKALETLLARIRAWRTKTAEKYNLAPTSVVQDHILKAIAYSQPFSIEALQAVGVRTKEVESLSAIIKTSALELGLKTETKDSAGPRMMMPPGMFKPKRWSGHTEKKSKKTPAWLEAYFRFQRGENVETIASKRDRPIKPNTVTMYILKALLSGRAVDLQRLAGGPKGMEKERWAELEDVAVKLGLNVTDPGCKVLKKDILSCILGAEKMELSYNQITPEQAEIRNMWYKDIEWWTTLKRVGFVPQFQ</sequence>
<dbReference type="InterPro" id="IPR010997">
    <property type="entry name" value="HRDC-like_sf"/>
</dbReference>
<dbReference type="GO" id="GO:0000724">
    <property type="term" value="P:double-strand break repair via homologous recombination"/>
    <property type="evidence" value="ECO:0007669"/>
    <property type="project" value="TreeGrafter"/>
</dbReference>
<dbReference type="EC" id="5.6.2.4" evidence="9"/>
<dbReference type="NCBIfam" id="TIGR00614">
    <property type="entry name" value="recQ_fam"/>
    <property type="match status" value="1"/>
</dbReference>
<feature type="region of interest" description="Disordered" evidence="10">
    <location>
        <begin position="26"/>
        <end position="62"/>
    </location>
</feature>
<dbReference type="InterPro" id="IPR001650">
    <property type="entry name" value="Helicase_C-like"/>
</dbReference>
<feature type="domain" description="Helicase C-terminal" evidence="13">
    <location>
        <begin position="280"/>
        <end position="446"/>
    </location>
</feature>
<evidence type="ECO:0000313" key="14">
    <source>
        <dbReference type="EMBL" id="CAD8457585.1"/>
    </source>
</evidence>
<evidence type="ECO:0000256" key="2">
    <source>
        <dbReference type="ARBA" id="ARBA00022741"/>
    </source>
</evidence>
<evidence type="ECO:0000256" key="5">
    <source>
        <dbReference type="ARBA" id="ARBA00022840"/>
    </source>
</evidence>
<keyword evidence="3 9" id="KW-0378">Hydrolase</keyword>
<dbReference type="Gene3D" id="1.10.10.10">
    <property type="entry name" value="Winged helix-like DNA-binding domain superfamily/Winged helix DNA-binding domain"/>
    <property type="match status" value="1"/>
</dbReference>
<dbReference type="Pfam" id="PF00270">
    <property type="entry name" value="DEAD"/>
    <property type="match status" value="1"/>
</dbReference>
<dbReference type="GO" id="GO:0043138">
    <property type="term" value="F:3'-5' DNA helicase activity"/>
    <property type="evidence" value="ECO:0007669"/>
    <property type="project" value="UniProtKB-EC"/>
</dbReference>
<evidence type="ECO:0000256" key="1">
    <source>
        <dbReference type="ARBA" id="ARBA00005446"/>
    </source>
</evidence>
<dbReference type="Pfam" id="PF00271">
    <property type="entry name" value="Helicase_C"/>
    <property type="match status" value="1"/>
</dbReference>
<dbReference type="InterPro" id="IPR004589">
    <property type="entry name" value="DNA_helicase_ATP-dep_RecQ"/>
</dbReference>
<reference evidence="14" key="1">
    <citation type="submission" date="2021-01" db="EMBL/GenBank/DDBJ databases">
        <authorList>
            <person name="Corre E."/>
            <person name="Pelletier E."/>
            <person name="Niang G."/>
            <person name="Scheremetjew M."/>
            <person name="Finn R."/>
            <person name="Kale V."/>
            <person name="Holt S."/>
            <person name="Cochrane G."/>
            <person name="Meng A."/>
            <person name="Brown T."/>
            <person name="Cohen L."/>
        </authorList>
    </citation>
    <scope>NUCLEOTIDE SEQUENCE</scope>
    <source>
        <strain evidence="14">CCMP2058</strain>
    </source>
</reference>
<dbReference type="GO" id="GO:0003677">
    <property type="term" value="F:DNA binding"/>
    <property type="evidence" value="ECO:0007669"/>
    <property type="project" value="UniProtKB-KW"/>
</dbReference>
<keyword evidence="4 9" id="KW-0347">Helicase</keyword>
<keyword evidence="7" id="KW-0413">Isomerase</keyword>
<dbReference type="InterPro" id="IPR027417">
    <property type="entry name" value="P-loop_NTPase"/>
</dbReference>
<dbReference type="SMART" id="SM00490">
    <property type="entry name" value="HELICc"/>
    <property type="match status" value="1"/>
</dbReference>
<dbReference type="AlphaFoldDB" id="A0A7S0H5X2"/>
<dbReference type="SMART" id="SM00341">
    <property type="entry name" value="HRDC"/>
    <property type="match status" value="1"/>
</dbReference>
<dbReference type="Gene3D" id="1.10.150.80">
    <property type="entry name" value="HRDC domain"/>
    <property type="match status" value="1"/>
</dbReference>
<dbReference type="FunFam" id="3.40.50.300:FF:001389">
    <property type="entry name" value="ATP-dependent DNA helicase RecQ"/>
    <property type="match status" value="1"/>
</dbReference>
<keyword evidence="9" id="KW-0539">Nucleus</keyword>
<evidence type="ECO:0000256" key="3">
    <source>
        <dbReference type="ARBA" id="ARBA00022801"/>
    </source>
</evidence>
<dbReference type="PROSITE" id="PS50967">
    <property type="entry name" value="HRDC"/>
    <property type="match status" value="1"/>
</dbReference>
<evidence type="ECO:0000256" key="7">
    <source>
        <dbReference type="ARBA" id="ARBA00023235"/>
    </source>
</evidence>
<keyword evidence="5 9" id="KW-0067">ATP-binding</keyword>
<dbReference type="PANTHER" id="PTHR13710">
    <property type="entry name" value="DNA HELICASE RECQ FAMILY MEMBER"/>
    <property type="match status" value="1"/>
</dbReference>
<dbReference type="SMART" id="SM00487">
    <property type="entry name" value="DEXDc"/>
    <property type="match status" value="1"/>
</dbReference>
<dbReference type="Pfam" id="PF00570">
    <property type="entry name" value="HRDC"/>
    <property type="match status" value="1"/>
</dbReference>
<dbReference type="GO" id="GO:0009378">
    <property type="term" value="F:four-way junction helicase activity"/>
    <property type="evidence" value="ECO:0007669"/>
    <property type="project" value="TreeGrafter"/>
</dbReference>
<dbReference type="Gene3D" id="3.40.50.300">
    <property type="entry name" value="P-loop containing nucleotide triphosphate hydrolases"/>
    <property type="match status" value="2"/>
</dbReference>
<dbReference type="InterPro" id="IPR036388">
    <property type="entry name" value="WH-like_DNA-bd_sf"/>
</dbReference>
<comment type="catalytic activity">
    <reaction evidence="8 9">
        <text>Couples ATP hydrolysis with the unwinding of duplex DNA by translocating in the 3'-5' direction.</text>
        <dbReference type="EC" id="5.6.2.4"/>
    </reaction>
</comment>
<dbReference type="GO" id="GO:0016787">
    <property type="term" value="F:hydrolase activity"/>
    <property type="evidence" value="ECO:0007669"/>
    <property type="project" value="UniProtKB-KW"/>
</dbReference>
<organism evidence="14">
    <name type="scientific">Amorphochlora amoebiformis</name>
    <dbReference type="NCBI Taxonomy" id="1561963"/>
    <lineage>
        <taxon>Eukaryota</taxon>
        <taxon>Sar</taxon>
        <taxon>Rhizaria</taxon>
        <taxon>Cercozoa</taxon>
        <taxon>Chlorarachniophyceae</taxon>
        <taxon>Amorphochlora</taxon>
    </lineage>
</organism>
<feature type="domain" description="Helicase ATP-binding" evidence="12">
    <location>
        <begin position="86"/>
        <end position="255"/>
    </location>
</feature>
<dbReference type="PROSITE" id="PS51192">
    <property type="entry name" value="HELICASE_ATP_BIND_1"/>
    <property type="match status" value="1"/>
</dbReference>
<dbReference type="Pfam" id="PF16124">
    <property type="entry name" value="RecQ_Zn_bind"/>
    <property type="match status" value="1"/>
</dbReference>
<accession>A0A7S0H5X2</accession>
<comment type="subcellular location">
    <subcellularLocation>
        <location evidence="9">Nucleus</location>
    </subcellularLocation>
</comment>
<evidence type="ECO:0000259" key="13">
    <source>
        <dbReference type="PROSITE" id="PS51194"/>
    </source>
</evidence>
<dbReference type="PANTHER" id="PTHR13710:SF120">
    <property type="entry name" value="BIFUNCTIONAL 3'-5' EXONUCLEASE_ATP-DEPENDENT HELICASE WRN"/>
    <property type="match status" value="1"/>
</dbReference>
<feature type="domain" description="HRDC" evidence="11">
    <location>
        <begin position="656"/>
        <end position="735"/>
    </location>
</feature>
<dbReference type="GO" id="GO:0005524">
    <property type="term" value="F:ATP binding"/>
    <property type="evidence" value="ECO:0007669"/>
    <property type="project" value="UniProtKB-KW"/>
</dbReference>
<evidence type="ECO:0000259" key="11">
    <source>
        <dbReference type="PROSITE" id="PS50967"/>
    </source>
</evidence>
<dbReference type="SUPFAM" id="SSF52540">
    <property type="entry name" value="P-loop containing nucleoside triphosphate hydrolases"/>
    <property type="match status" value="1"/>
</dbReference>
<comment type="catalytic activity">
    <reaction evidence="9">
        <text>ATP + H2O = ADP + phosphate + H(+)</text>
        <dbReference type="Rhea" id="RHEA:13065"/>
        <dbReference type="ChEBI" id="CHEBI:15377"/>
        <dbReference type="ChEBI" id="CHEBI:15378"/>
        <dbReference type="ChEBI" id="CHEBI:30616"/>
        <dbReference type="ChEBI" id="CHEBI:43474"/>
        <dbReference type="ChEBI" id="CHEBI:456216"/>
    </reaction>
</comment>
<dbReference type="CDD" id="cd17920">
    <property type="entry name" value="DEXHc_RecQ"/>
    <property type="match status" value="1"/>
</dbReference>
<dbReference type="SUPFAM" id="SSF47819">
    <property type="entry name" value="HRDC-like"/>
    <property type="match status" value="1"/>
</dbReference>
<dbReference type="GO" id="GO:0005694">
    <property type="term" value="C:chromosome"/>
    <property type="evidence" value="ECO:0007669"/>
    <property type="project" value="TreeGrafter"/>
</dbReference>
<protein>
    <recommendedName>
        <fullName evidence="9">ATP-dependent DNA helicase</fullName>
        <ecNumber evidence="9">5.6.2.4</ecNumber>
    </recommendedName>
</protein>
<dbReference type="InterPro" id="IPR014001">
    <property type="entry name" value="Helicase_ATP-bd"/>
</dbReference>
<name>A0A7S0H5X2_9EUKA</name>